<feature type="transmembrane region" description="Helical" evidence="11">
    <location>
        <begin position="167"/>
        <end position="186"/>
    </location>
</feature>
<evidence type="ECO:0000256" key="1">
    <source>
        <dbReference type="ARBA" id="ARBA00004651"/>
    </source>
</evidence>
<dbReference type="RefSeq" id="WP_261821708.1">
    <property type="nucleotide sequence ID" value="NZ_BRLJ01000002.1"/>
</dbReference>
<dbReference type="InterPro" id="IPR003439">
    <property type="entry name" value="ABC_transporter-like_ATP-bd"/>
</dbReference>
<keyword evidence="4 11" id="KW-0812">Transmembrane</keyword>
<feature type="domain" description="ABC transporter" evidence="12">
    <location>
        <begin position="342"/>
        <end position="578"/>
    </location>
</feature>
<keyword evidence="5" id="KW-0547">Nucleotide-binding</keyword>
<dbReference type="SMART" id="SM00382">
    <property type="entry name" value="AAA"/>
    <property type="match status" value="1"/>
</dbReference>
<comment type="subcellular location">
    <subcellularLocation>
        <location evidence="1">Cell membrane</location>
        <topology evidence="1">Multi-pass membrane protein</topology>
    </subcellularLocation>
</comment>
<dbReference type="PANTHER" id="PTHR43394:SF1">
    <property type="entry name" value="ATP-BINDING CASSETTE SUB-FAMILY B MEMBER 10, MITOCHONDRIAL"/>
    <property type="match status" value="1"/>
</dbReference>
<dbReference type="CDD" id="cd18552">
    <property type="entry name" value="ABC_6TM_MsbA_like"/>
    <property type="match status" value="1"/>
</dbReference>
<name>A0ABQ5LHW0_9GAMM</name>
<evidence type="ECO:0000256" key="8">
    <source>
        <dbReference type="ARBA" id="ARBA00022989"/>
    </source>
</evidence>
<dbReference type="EMBL" id="BRLJ01000002">
    <property type="protein sequence ID" value="GKX62547.1"/>
    <property type="molecule type" value="Genomic_DNA"/>
</dbReference>
<feature type="transmembrane region" description="Helical" evidence="11">
    <location>
        <begin position="244"/>
        <end position="269"/>
    </location>
</feature>
<dbReference type="InterPro" id="IPR017871">
    <property type="entry name" value="ABC_transporter-like_CS"/>
</dbReference>
<dbReference type="PANTHER" id="PTHR43394">
    <property type="entry name" value="ATP-DEPENDENT PERMEASE MDL1, MITOCHONDRIAL"/>
    <property type="match status" value="1"/>
</dbReference>
<dbReference type="InterPro" id="IPR039421">
    <property type="entry name" value="Type_1_exporter"/>
</dbReference>
<sequence length="582" mass="64367">MLNDKDLSTWETFRQLWPLIRPFKLGLIVAAVALIFNAGTDAMMLSLLKPLLDDGFGKAGSNVLVWMPLVVLGLMVMRGITSYVSTYCLSWVSGKVVMTIRRRLFGHMMNMPVSFFDQQSTGTLLSRITYDSEQVASSSSGALITVVREGAYILALFSIMFYNSWQLSLILVVLAPVVSFVIRYVSKRFRNISKNMQNTMGQVTASAEQMLKGHKEVLLFGGQEVETTRFNKVSNRMRQQGMKMVAASAISDPIVQLIASTALALVLFAASFPSIMDTLTAGTITVVFSSMVALMKPLKSLTNVNAQFQRGMAACQTLFAILDMEPEQDTGKLIAERVNGDVELRNVTFTYPTKDDPALRNISFKIPAGKTVALVGRSGSGKSTIANLLTRFYDIQEGEILIDNHEIREYTLPSLRDQVAVVSQNVHLFNDTIANNIAYARTEQYSREDIEKAATMAYAMDFIKKMDNGLDTVIGENGVLLSGGQRQRIAIARALLRDSPILILDEATSALDTESERAIQAALDELQKNRTSLVIAHRLSTIEKADEILVIEDGRIVERGNHATLINNSGAYAQLHRMQFSQ</sequence>
<keyword evidence="10 11" id="KW-0472">Membrane</keyword>
<dbReference type="NCBIfam" id="TIGR02203">
    <property type="entry name" value="MsbA_lipidA"/>
    <property type="match status" value="1"/>
</dbReference>
<dbReference type="Gene3D" id="1.20.1560.10">
    <property type="entry name" value="ABC transporter type 1, transmembrane domain"/>
    <property type="match status" value="1"/>
</dbReference>
<evidence type="ECO:0000259" key="13">
    <source>
        <dbReference type="PROSITE" id="PS50929"/>
    </source>
</evidence>
<dbReference type="NCBIfam" id="NF008381">
    <property type="entry name" value="PRK11176.1"/>
    <property type="match status" value="1"/>
</dbReference>
<dbReference type="CDD" id="cd03251">
    <property type="entry name" value="ABCC_MsbA"/>
    <property type="match status" value="1"/>
</dbReference>
<proteinExistence type="predicted"/>
<dbReference type="Proteomes" id="UP001059610">
    <property type="component" value="Unassembled WGS sequence"/>
</dbReference>
<evidence type="ECO:0000256" key="2">
    <source>
        <dbReference type="ARBA" id="ARBA00022448"/>
    </source>
</evidence>
<evidence type="ECO:0000256" key="5">
    <source>
        <dbReference type="ARBA" id="ARBA00022741"/>
    </source>
</evidence>
<dbReference type="InterPro" id="IPR027417">
    <property type="entry name" value="P-loop_NTPase"/>
</dbReference>
<evidence type="ECO:0000256" key="3">
    <source>
        <dbReference type="ARBA" id="ARBA00022475"/>
    </source>
</evidence>
<dbReference type="GO" id="GO:0005524">
    <property type="term" value="F:ATP binding"/>
    <property type="evidence" value="ECO:0007669"/>
    <property type="project" value="UniProtKB-KW"/>
</dbReference>
<dbReference type="PROSITE" id="PS50929">
    <property type="entry name" value="ABC_TM1F"/>
    <property type="match status" value="1"/>
</dbReference>
<protein>
    <submittedName>
        <fullName evidence="14">Lipid A export ATP-binding/permease protein MsbA</fullName>
    </submittedName>
</protein>
<keyword evidence="9" id="KW-0445">Lipid transport</keyword>
<evidence type="ECO:0000256" key="10">
    <source>
        <dbReference type="ARBA" id="ARBA00023136"/>
    </source>
</evidence>
<dbReference type="Pfam" id="PF00005">
    <property type="entry name" value="ABC_tran"/>
    <property type="match status" value="1"/>
</dbReference>
<organism evidence="14 15">
    <name type="scientific">Pragia fontium</name>
    <dbReference type="NCBI Taxonomy" id="82985"/>
    <lineage>
        <taxon>Bacteria</taxon>
        <taxon>Pseudomonadati</taxon>
        <taxon>Pseudomonadota</taxon>
        <taxon>Gammaproteobacteria</taxon>
        <taxon>Enterobacterales</taxon>
        <taxon>Budviciaceae</taxon>
        <taxon>Pragia</taxon>
    </lineage>
</organism>
<evidence type="ECO:0000256" key="9">
    <source>
        <dbReference type="ARBA" id="ARBA00023055"/>
    </source>
</evidence>
<keyword evidence="2" id="KW-0813">Transport</keyword>
<dbReference type="InterPro" id="IPR011527">
    <property type="entry name" value="ABC1_TM_dom"/>
</dbReference>
<feature type="transmembrane region" description="Helical" evidence="11">
    <location>
        <begin position="65"/>
        <end position="92"/>
    </location>
</feature>
<dbReference type="PROSITE" id="PS50893">
    <property type="entry name" value="ABC_TRANSPORTER_2"/>
    <property type="match status" value="1"/>
</dbReference>
<feature type="transmembrane region" description="Helical" evidence="11">
    <location>
        <begin position="25"/>
        <end position="45"/>
    </location>
</feature>
<evidence type="ECO:0000313" key="14">
    <source>
        <dbReference type="EMBL" id="GKX62547.1"/>
    </source>
</evidence>
<gene>
    <name evidence="14" type="primary">msbA</name>
    <name evidence="14" type="ORF">SOASR032_11160</name>
</gene>
<keyword evidence="6 14" id="KW-0067">ATP-binding</keyword>
<evidence type="ECO:0000259" key="12">
    <source>
        <dbReference type="PROSITE" id="PS50893"/>
    </source>
</evidence>
<keyword evidence="8 11" id="KW-1133">Transmembrane helix</keyword>
<dbReference type="SUPFAM" id="SSF52540">
    <property type="entry name" value="P-loop containing nucleoside triphosphate hydrolases"/>
    <property type="match status" value="1"/>
</dbReference>
<dbReference type="InterPro" id="IPR003593">
    <property type="entry name" value="AAA+_ATPase"/>
</dbReference>
<evidence type="ECO:0000313" key="15">
    <source>
        <dbReference type="Proteomes" id="UP001059610"/>
    </source>
</evidence>
<comment type="caution">
    <text evidence="14">The sequence shown here is derived from an EMBL/GenBank/DDBJ whole genome shotgun (WGS) entry which is preliminary data.</text>
</comment>
<dbReference type="InterPro" id="IPR036640">
    <property type="entry name" value="ABC1_TM_sf"/>
</dbReference>
<dbReference type="Gene3D" id="3.40.50.300">
    <property type="entry name" value="P-loop containing nucleotide triphosphate hydrolases"/>
    <property type="match status" value="1"/>
</dbReference>
<dbReference type="InterPro" id="IPR011917">
    <property type="entry name" value="ABC_transpr_lipidA"/>
</dbReference>
<evidence type="ECO:0000256" key="7">
    <source>
        <dbReference type="ARBA" id="ARBA00022967"/>
    </source>
</evidence>
<feature type="domain" description="ABC transmembrane type-1" evidence="13">
    <location>
        <begin position="28"/>
        <end position="310"/>
    </location>
</feature>
<keyword evidence="15" id="KW-1185">Reference proteome</keyword>
<keyword evidence="7" id="KW-1278">Translocase</keyword>
<dbReference type="SUPFAM" id="SSF90123">
    <property type="entry name" value="ABC transporter transmembrane region"/>
    <property type="match status" value="1"/>
</dbReference>
<keyword evidence="3" id="KW-1003">Cell membrane</keyword>
<evidence type="ECO:0000256" key="4">
    <source>
        <dbReference type="ARBA" id="ARBA00022692"/>
    </source>
</evidence>
<evidence type="ECO:0000256" key="6">
    <source>
        <dbReference type="ARBA" id="ARBA00022840"/>
    </source>
</evidence>
<accession>A0ABQ5LHW0</accession>
<dbReference type="PROSITE" id="PS00211">
    <property type="entry name" value="ABC_TRANSPORTER_1"/>
    <property type="match status" value="1"/>
</dbReference>
<evidence type="ECO:0000256" key="11">
    <source>
        <dbReference type="SAM" id="Phobius"/>
    </source>
</evidence>
<dbReference type="Pfam" id="PF00664">
    <property type="entry name" value="ABC_membrane"/>
    <property type="match status" value="1"/>
</dbReference>
<reference evidence="14" key="1">
    <citation type="submission" date="2022-06" db="EMBL/GenBank/DDBJ databases">
        <title>Draft genome sequences of Pragia fontium str. JCM24417.</title>
        <authorList>
            <person name="Wakabayashi Y."/>
            <person name="Kojima K."/>
        </authorList>
    </citation>
    <scope>NUCLEOTIDE SEQUENCE</scope>
    <source>
        <strain evidence="14">JCM 24417</strain>
    </source>
</reference>